<comment type="caution">
    <text evidence="3">The sequence shown here is derived from an EMBL/GenBank/DDBJ whole genome shotgun (WGS) entry which is preliminary data.</text>
</comment>
<dbReference type="EMBL" id="JARPUR010000001">
    <property type="protein sequence ID" value="KAK4884566.1"/>
    <property type="molecule type" value="Genomic_DNA"/>
</dbReference>
<dbReference type="AlphaFoldDB" id="A0AAN7SCF6"/>
<feature type="domain" description="PCNA-associated factor histone-like" evidence="2">
    <location>
        <begin position="1"/>
        <end position="96"/>
    </location>
</feature>
<accession>A0AAN7SCF6</accession>
<evidence type="ECO:0000313" key="3">
    <source>
        <dbReference type="EMBL" id="KAK4884566.1"/>
    </source>
</evidence>
<feature type="compositionally biased region" description="Low complexity" evidence="1">
    <location>
        <begin position="18"/>
        <end position="34"/>
    </location>
</feature>
<name>A0AAN7SCF6_9COLE</name>
<evidence type="ECO:0000256" key="1">
    <source>
        <dbReference type="SAM" id="MobiDB-lite"/>
    </source>
</evidence>
<proteinExistence type="predicted"/>
<dbReference type="InterPro" id="IPR031444">
    <property type="entry name" value="PCNA-AF_dom"/>
</dbReference>
<dbReference type="Proteomes" id="UP001353858">
    <property type="component" value="Unassembled WGS sequence"/>
</dbReference>
<feature type="region of interest" description="Disordered" evidence="1">
    <location>
        <begin position="1"/>
        <end position="43"/>
    </location>
</feature>
<feature type="region of interest" description="Disordered" evidence="1">
    <location>
        <begin position="78"/>
        <end position="100"/>
    </location>
</feature>
<dbReference type="Pfam" id="PF15715">
    <property type="entry name" value="PAF"/>
    <property type="match status" value="1"/>
</dbReference>
<protein>
    <recommendedName>
        <fullName evidence="2">PCNA-associated factor histone-like domain-containing protein</fullName>
    </recommendedName>
</protein>
<sequence>MVRTADMAIKTGGKNSKARPSGSSARNRSPSNSSTDRAYSSYNTVCQRETPTWQKPITSFFQNVEKTRNDTLEEVSIPESIENPQNKIPDITMEDVPVSNGNDVIEQITTNGAADTEMEEGFKNIVTKIRRRDEEHDMVPKKKRKLDINTYAGLELLEKQ</sequence>
<reference evidence="4" key="1">
    <citation type="submission" date="2023-01" db="EMBL/GenBank/DDBJ databases">
        <title>Key to firefly adult light organ development and bioluminescence: homeobox transcription factors regulate luciferase expression and transportation to peroxisome.</title>
        <authorList>
            <person name="Fu X."/>
        </authorList>
    </citation>
    <scope>NUCLEOTIDE SEQUENCE [LARGE SCALE GENOMIC DNA]</scope>
</reference>
<evidence type="ECO:0000259" key="2">
    <source>
        <dbReference type="Pfam" id="PF15715"/>
    </source>
</evidence>
<keyword evidence="4" id="KW-1185">Reference proteome</keyword>
<organism evidence="3 4">
    <name type="scientific">Aquatica leii</name>
    <dbReference type="NCBI Taxonomy" id="1421715"/>
    <lineage>
        <taxon>Eukaryota</taxon>
        <taxon>Metazoa</taxon>
        <taxon>Ecdysozoa</taxon>
        <taxon>Arthropoda</taxon>
        <taxon>Hexapoda</taxon>
        <taxon>Insecta</taxon>
        <taxon>Pterygota</taxon>
        <taxon>Neoptera</taxon>
        <taxon>Endopterygota</taxon>
        <taxon>Coleoptera</taxon>
        <taxon>Polyphaga</taxon>
        <taxon>Elateriformia</taxon>
        <taxon>Elateroidea</taxon>
        <taxon>Lampyridae</taxon>
        <taxon>Luciolinae</taxon>
        <taxon>Aquatica</taxon>
    </lineage>
</organism>
<evidence type="ECO:0000313" key="4">
    <source>
        <dbReference type="Proteomes" id="UP001353858"/>
    </source>
</evidence>
<gene>
    <name evidence="3" type="ORF">RN001_000837</name>
</gene>